<dbReference type="Proteomes" id="UP000243002">
    <property type="component" value="Unassembled WGS sequence"/>
</dbReference>
<dbReference type="AlphaFoldDB" id="A0A2P7MTP1"/>
<dbReference type="OrthoDB" id="542484at2"/>
<evidence type="ECO:0000256" key="1">
    <source>
        <dbReference type="SAM" id="Phobius"/>
    </source>
</evidence>
<dbReference type="Pfam" id="PF19029">
    <property type="entry name" value="DUF883_C"/>
    <property type="match status" value="1"/>
</dbReference>
<organism evidence="3 4">
    <name type="scientific">Cyanobium usitatum str. Tous</name>
    <dbReference type="NCBI Taxonomy" id="2116684"/>
    <lineage>
        <taxon>Bacteria</taxon>
        <taxon>Bacillati</taxon>
        <taxon>Cyanobacteriota</taxon>
        <taxon>Cyanophyceae</taxon>
        <taxon>Synechococcales</taxon>
        <taxon>Prochlorococcaceae</taxon>
        <taxon>Cyanobium</taxon>
    </lineage>
</organism>
<keyword evidence="1" id="KW-0472">Membrane</keyword>
<dbReference type="InterPro" id="IPR043605">
    <property type="entry name" value="DUF883_C"/>
</dbReference>
<evidence type="ECO:0000313" key="3">
    <source>
        <dbReference type="EMBL" id="PSJ04572.1"/>
    </source>
</evidence>
<protein>
    <recommendedName>
        <fullName evidence="2">DUF883 domain-containing protein</fullName>
    </recommendedName>
</protein>
<sequence>MTAETPPRAASPEGFRDRFETLIPTIQREWPAVARQTLEATRGSFDEVVEVISSQTGRTASAVKDQLLDLLEVAGDQTSRLADNLAPLEAQLENLLDELNTTLRPRIEKPVRERPLMAIGIATGVGVLLGLLLASGRRSS</sequence>
<name>A0A2P7MTP1_9CYAN</name>
<feature type="transmembrane region" description="Helical" evidence="1">
    <location>
        <begin position="116"/>
        <end position="134"/>
    </location>
</feature>
<reference evidence="3 4" key="1">
    <citation type="journal article" date="2018" name="Environ. Microbiol.">
        <title>Ecological and genomic features of two widespread freshwater picocyanobacteria.</title>
        <authorList>
            <person name="Cabello-Yeves P.J."/>
            <person name="Picazo A."/>
            <person name="Camacho A."/>
            <person name="Callieri C."/>
            <person name="Rosselli R."/>
            <person name="Roda-Garcia J.J."/>
            <person name="Coutinho F.H."/>
            <person name="Rodriguez-Valera F."/>
        </authorList>
    </citation>
    <scope>NUCLEOTIDE SEQUENCE [LARGE SCALE GENOMIC DNA]</scope>
    <source>
        <strain evidence="3 4">Tous</strain>
    </source>
</reference>
<evidence type="ECO:0000313" key="4">
    <source>
        <dbReference type="Proteomes" id="UP000243002"/>
    </source>
</evidence>
<evidence type="ECO:0000259" key="2">
    <source>
        <dbReference type="Pfam" id="PF19029"/>
    </source>
</evidence>
<keyword evidence="4" id="KW-1185">Reference proteome</keyword>
<comment type="caution">
    <text evidence="3">The sequence shown here is derived from an EMBL/GenBank/DDBJ whole genome shotgun (WGS) entry which is preliminary data.</text>
</comment>
<proteinExistence type="predicted"/>
<feature type="domain" description="DUF883" evidence="2">
    <location>
        <begin position="111"/>
        <end position="137"/>
    </location>
</feature>
<dbReference type="EMBL" id="PXXO01000011">
    <property type="protein sequence ID" value="PSJ04572.1"/>
    <property type="molecule type" value="Genomic_DNA"/>
</dbReference>
<keyword evidence="1" id="KW-1133">Transmembrane helix</keyword>
<dbReference type="RefSeq" id="WP_106632604.1">
    <property type="nucleotide sequence ID" value="NZ_PXXO01000011.1"/>
</dbReference>
<accession>A0A2P7MTP1</accession>
<keyword evidence="1" id="KW-0812">Transmembrane</keyword>
<gene>
    <name evidence="3" type="ORF">C7K55_10140</name>
</gene>